<accession>A0A243W9Y9</accession>
<proteinExistence type="predicted"/>
<name>A0A243W9Y9_9BACT</name>
<evidence type="ECO:0000259" key="1">
    <source>
        <dbReference type="Pfam" id="PF09851"/>
    </source>
</evidence>
<dbReference type="InterPro" id="IPR018649">
    <property type="entry name" value="SHOCT"/>
</dbReference>
<dbReference type="AlphaFoldDB" id="A0A243W9Y9"/>
<dbReference type="Pfam" id="PF09851">
    <property type="entry name" value="SHOCT"/>
    <property type="match status" value="1"/>
</dbReference>
<dbReference type="EMBL" id="MTSE01000011">
    <property type="protein sequence ID" value="OUJ72358.1"/>
    <property type="molecule type" value="Genomic_DNA"/>
</dbReference>
<dbReference type="OrthoDB" id="7596142at2"/>
<gene>
    <name evidence="2" type="ORF">BXP70_19085</name>
</gene>
<evidence type="ECO:0000313" key="2">
    <source>
        <dbReference type="EMBL" id="OUJ72358.1"/>
    </source>
</evidence>
<protein>
    <recommendedName>
        <fullName evidence="1">SHOCT domain-containing protein</fullName>
    </recommendedName>
</protein>
<evidence type="ECO:0000313" key="3">
    <source>
        <dbReference type="Proteomes" id="UP000194873"/>
    </source>
</evidence>
<comment type="caution">
    <text evidence="2">The sequence shown here is derived from an EMBL/GenBank/DDBJ whole genome shotgun (WGS) entry which is preliminary data.</text>
</comment>
<sequence>MEEKKHWDFSGHASIAIENNQLTWKAASGQAGSYPLPSVSGANYEAGGFLRLIATLQNQLIPVPKTLASEQMVSEIQEYLAVFHEQADTHTSAPGDGHTNSGLTDELAKLDHLKTLGFITEEEFHQMKQKLQL</sequence>
<keyword evidence="3" id="KW-1185">Reference proteome</keyword>
<dbReference type="RefSeq" id="WP_086595700.1">
    <property type="nucleotide sequence ID" value="NZ_MTSE01000011.1"/>
</dbReference>
<organism evidence="2 3">
    <name type="scientific">Hymenobacter crusticola</name>
    <dbReference type="NCBI Taxonomy" id="1770526"/>
    <lineage>
        <taxon>Bacteria</taxon>
        <taxon>Pseudomonadati</taxon>
        <taxon>Bacteroidota</taxon>
        <taxon>Cytophagia</taxon>
        <taxon>Cytophagales</taxon>
        <taxon>Hymenobacteraceae</taxon>
        <taxon>Hymenobacter</taxon>
    </lineage>
</organism>
<reference evidence="2 3" key="1">
    <citation type="submission" date="2017-01" db="EMBL/GenBank/DDBJ databases">
        <title>A new Hymenobacter.</title>
        <authorList>
            <person name="Liang Y."/>
            <person name="Feng F."/>
        </authorList>
    </citation>
    <scope>NUCLEOTIDE SEQUENCE [LARGE SCALE GENOMIC DNA]</scope>
    <source>
        <strain evidence="2">MIMBbqt21</strain>
    </source>
</reference>
<dbReference type="Proteomes" id="UP000194873">
    <property type="component" value="Unassembled WGS sequence"/>
</dbReference>
<feature type="domain" description="SHOCT" evidence="1">
    <location>
        <begin position="105"/>
        <end position="131"/>
    </location>
</feature>